<keyword evidence="4 6" id="KW-0472">Membrane</keyword>
<feature type="transmembrane region" description="Helical" evidence="6">
    <location>
        <begin position="585"/>
        <end position="607"/>
    </location>
</feature>
<dbReference type="InterPro" id="IPR011701">
    <property type="entry name" value="MFS"/>
</dbReference>
<feature type="transmembrane region" description="Helical" evidence="6">
    <location>
        <begin position="217"/>
        <end position="235"/>
    </location>
</feature>
<dbReference type="Proteomes" id="UP000250266">
    <property type="component" value="Unassembled WGS sequence"/>
</dbReference>
<feature type="domain" description="Major facilitator superfamily (MFS) profile" evidence="7">
    <location>
        <begin position="182"/>
        <end position="621"/>
    </location>
</feature>
<feature type="compositionally biased region" description="Acidic residues" evidence="5">
    <location>
        <begin position="57"/>
        <end position="68"/>
    </location>
</feature>
<evidence type="ECO:0000256" key="3">
    <source>
        <dbReference type="ARBA" id="ARBA00022989"/>
    </source>
</evidence>
<keyword evidence="2 6" id="KW-0812">Transmembrane</keyword>
<sequence>MADQPRNGITKTASGRTTYNPDGIAPPQNSFQSPRANDRDITPIIADLEKDDRSIADDNDSLAEDEDKDKDKELMRSTSSSTIATTPSARSRANHIITPAGDDELALSHPRTPPHQHRQSGVTPLGVTAVVDEEEISRERDLEKQESIKSKSEQKDPYLVEWDGPDDPGNPMNWPRWKKWMITIVFGSMTLCVTFASSVFSTATIPTSIKFGVSTEVMTLGTSLFVLGFAIGPPIFGPMSELYGRKIPLFIGFFSFAIFQIPVAVAQNLQTIMICRFFGGVFGSAPLAIVAGALTDFWEPVDRGIAVAVFAAATFIGPVAGPVAGGFVTQSYLGWRWTEYLTAIMAFSFGLLGFLVVPESYHPTLLQRRAKKLRHATRNWAIHAKADETQVDLKSIANKYLVRPFIMLALEPILLLVTLYIALIYGIIYLFFEAYPIAFQEHRHWSAGVGALPFIGIALGVLTGCGVIVWTSKTRFARKMKKHGRVVPEERLPPMILGGFLFPAGMFWFAWTSDPGISWVPQVISGVPIGMGIMLIFLQGLNYIIDCYLMNANSAVAANTFIRSFFGAGFPMFAAQMFHNLGVPWAASLLGFLTAALFPVPILFYFYGARIRKMSRYSPTF</sequence>
<dbReference type="InterPro" id="IPR020846">
    <property type="entry name" value="MFS_dom"/>
</dbReference>
<evidence type="ECO:0000313" key="9">
    <source>
        <dbReference type="Proteomes" id="UP000250266"/>
    </source>
</evidence>
<feature type="transmembrane region" description="Helical" evidence="6">
    <location>
        <begin position="556"/>
        <end position="579"/>
    </location>
</feature>
<feature type="compositionally biased region" description="Polar residues" evidence="5">
    <location>
        <begin position="7"/>
        <end position="20"/>
    </location>
</feature>
<feature type="compositionally biased region" description="Low complexity" evidence="5">
    <location>
        <begin position="76"/>
        <end position="91"/>
    </location>
</feature>
<protein>
    <submittedName>
        <fullName evidence="8">MFS general substrate transporter</fullName>
    </submittedName>
</protein>
<evidence type="ECO:0000256" key="6">
    <source>
        <dbReference type="SAM" id="Phobius"/>
    </source>
</evidence>
<evidence type="ECO:0000313" key="8">
    <source>
        <dbReference type="EMBL" id="OCK82986.1"/>
    </source>
</evidence>
<dbReference type="FunFam" id="1.20.1250.20:FF:000011">
    <property type="entry name" value="MFS multidrug transporter, putative"/>
    <property type="match status" value="1"/>
</dbReference>
<accession>A0A8E2EFI6</accession>
<feature type="transmembrane region" description="Helical" evidence="6">
    <location>
        <begin position="305"/>
        <end position="328"/>
    </location>
</feature>
<evidence type="ECO:0000256" key="5">
    <source>
        <dbReference type="SAM" id="MobiDB-lite"/>
    </source>
</evidence>
<evidence type="ECO:0000256" key="2">
    <source>
        <dbReference type="ARBA" id="ARBA00022692"/>
    </source>
</evidence>
<dbReference type="AlphaFoldDB" id="A0A8E2EFI6"/>
<keyword evidence="9" id="KW-1185">Reference proteome</keyword>
<feature type="transmembrane region" description="Helical" evidence="6">
    <location>
        <begin position="247"/>
        <end position="265"/>
    </location>
</feature>
<feature type="transmembrane region" description="Helical" evidence="6">
    <location>
        <begin position="523"/>
        <end position="544"/>
    </location>
</feature>
<proteinExistence type="predicted"/>
<dbReference type="CDD" id="cd17323">
    <property type="entry name" value="MFS_Tpo1_MDR_like"/>
    <property type="match status" value="1"/>
</dbReference>
<feature type="transmembrane region" description="Helical" evidence="6">
    <location>
        <begin position="492"/>
        <end position="511"/>
    </location>
</feature>
<reference evidence="8 9" key="1">
    <citation type="journal article" date="2016" name="Nat. Commun.">
        <title>Ectomycorrhizal ecology is imprinted in the genome of the dominant symbiotic fungus Cenococcum geophilum.</title>
        <authorList>
            <consortium name="DOE Joint Genome Institute"/>
            <person name="Peter M."/>
            <person name="Kohler A."/>
            <person name="Ohm R.A."/>
            <person name="Kuo A."/>
            <person name="Krutzmann J."/>
            <person name="Morin E."/>
            <person name="Arend M."/>
            <person name="Barry K.W."/>
            <person name="Binder M."/>
            <person name="Choi C."/>
            <person name="Clum A."/>
            <person name="Copeland A."/>
            <person name="Grisel N."/>
            <person name="Haridas S."/>
            <person name="Kipfer T."/>
            <person name="LaButti K."/>
            <person name="Lindquist E."/>
            <person name="Lipzen A."/>
            <person name="Maire R."/>
            <person name="Meier B."/>
            <person name="Mihaltcheva S."/>
            <person name="Molinier V."/>
            <person name="Murat C."/>
            <person name="Poggeler S."/>
            <person name="Quandt C.A."/>
            <person name="Sperisen C."/>
            <person name="Tritt A."/>
            <person name="Tisserant E."/>
            <person name="Crous P.W."/>
            <person name="Henrissat B."/>
            <person name="Nehls U."/>
            <person name="Egli S."/>
            <person name="Spatafora J.W."/>
            <person name="Grigoriev I.V."/>
            <person name="Martin F.M."/>
        </authorList>
    </citation>
    <scope>NUCLEOTIDE SEQUENCE [LARGE SCALE GENOMIC DNA]</scope>
    <source>
        <strain evidence="8 9">CBS 459.81</strain>
    </source>
</reference>
<dbReference type="PROSITE" id="PS50850">
    <property type="entry name" value="MFS"/>
    <property type="match status" value="1"/>
</dbReference>
<dbReference type="SUPFAM" id="SSF103473">
    <property type="entry name" value="MFS general substrate transporter"/>
    <property type="match status" value="1"/>
</dbReference>
<dbReference type="Pfam" id="PF07690">
    <property type="entry name" value="MFS_1"/>
    <property type="match status" value="1"/>
</dbReference>
<comment type="subcellular location">
    <subcellularLocation>
        <location evidence="1">Membrane</location>
        <topology evidence="1">Multi-pass membrane protein</topology>
    </subcellularLocation>
</comment>
<evidence type="ECO:0000256" key="4">
    <source>
        <dbReference type="ARBA" id="ARBA00023136"/>
    </source>
</evidence>
<feature type="compositionally biased region" description="Basic and acidic residues" evidence="5">
    <location>
        <begin position="36"/>
        <end position="56"/>
    </location>
</feature>
<dbReference type="GO" id="GO:0005886">
    <property type="term" value="C:plasma membrane"/>
    <property type="evidence" value="ECO:0007669"/>
    <property type="project" value="TreeGrafter"/>
</dbReference>
<evidence type="ECO:0000259" key="7">
    <source>
        <dbReference type="PROSITE" id="PS50850"/>
    </source>
</evidence>
<feature type="transmembrane region" description="Helical" evidence="6">
    <location>
        <begin position="180"/>
        <end position="205"/>
    </location>
</feature>
<dbReference type="OrthoDB" id="446368at2759"/>
<feature type="transmembrane region" description="Helical" evidence="6">
    <location>
        <begin position="340"/>
        <end position="361"/>
    </location>
</feature>
<dbReference type="PANTHER" id="PTHR23502:SF47">
    <property type="entry name" value="MAJOR FACILITATOR SUPERFAMILY (MFS) PROFILE DOMAIN-CONTAINING PROTEIN-RELATED"/>
    <property type="match status" value="1"/>
</dbReference>
<organism evidence="8 9">
    <name type="scientific">Lepidopterella palustris CBS 459.81</name>
    <dbReference type="NCBI Taxonomy" id="1314670"/>
    <lineage>
        <taxon>Eukaryota</taxon>
        <taxon>Fungi</taxon>
        <taxon>Dikarya</taxon>
        <taxon>Ascomycota</taxon>
        <taxon>Pezizomycotina</taxon>
        <taxon>Dothideomycetes</taxon>
        <taxon>Pleosporomycetidae</taxon>
        <taxon>Mytilinidiales</taxon>
        <taxon>Argynnaceae</taxon>
        <taxon>Lepidopterella</taxon>
    </lineage>
</organism>
<name>A0A8E2EFI6_9PEZI</name>
<feature type="transmembrane region" description="Helical" evidence="6">
    <location>
        <begin position="413"/>
        <end position="432"/>
    </location>
</feature>
<feature type="compositionally biased region" description="Basic and acidic residues" evidence="5">
    <location>
        <begin position="137"/>
        <end position="158"/>
    </location>
</feature>
<dbReference type="GO" id="GO:0022857">
    <property type="term" value="F:transmembrane transporter activity"/>
    <property type="evidence" value="ECO:0007669"/>
    <property type="project" value="InterPro"/>
</dbReference>
<feature type="transmembrane region" description="Helical" evidence="6">
    <location>
        <begin position="277"/>
        <end position="298"/>
    </location>
</feature>
<feature type="region of interest" description="Disordered" evidence="5">
    <location>
        <begin position="1"/>
        <end position="166"/>
    </location>
</feature>
<dbReference type="Gene3D" id="1.20.1250.20">
    <property type="entry name" value="MFS general substrate transporter like domains"/>
    <property type="match status" value="1"/>
</dbReference>
<keyword evidence="3 6" id="KW-1133">Transmembrane helix</keyword>
<dbReference type="PANTHER" id="PTHR23502">
    <property type="entry name" value="MAJOR FACILITATOR SUPERFAMILY"/>
    <property type="match status" value="1"/>
</dbReference>
<evidence type="ECO:0000256" key="1">
    <source>
        <dbReference type="ARBA" id="ARBA00004141"/>
    </source>
</evidence>
<dbReference type="InterPro" id="IPR036259">
    <property type="entry name" value="MFS_trans_sf"/>
</dbReference>
<feature type="transmembrane region" description="Helical" evidence="6">
    <location>
        <begin position="452"/>
        <end position="471"/>
    </location>
</feature>
<dbReference type="EMBL" id="KV744873">
    <property type="protein sequence ID" value="OCK82986.1"/>
    <property type="molecule type" value="Genomic_DNA"/>
</dbReference>
<gene>
    <name evidence="8" type="ORF">K432DRAFT_433178</name>
</gene>